<comment type="caution">
    <text evidence="3">The sequence shown here is derived from an EMBL/GenBank/DDBJ whole genome shotgun (WGS) entry which is preliminary data.</text>
</comment>
<reference evidence="3" key="1">
    <citation type="submission" date="2021-12" db="EMBL/GenBank/DDBJ databases">
        <title>Prjna785345.</title>
        <authorList>
            <person name="Rujirawat T."/>
            <person name="Krajaejun T."/>
        </authorList>
    </citation>
    <scope>NUCLEOTIDE SEQUENCE</scope>
    <source>
        <strain evidence="3">Pi057C3</strain>
    </source>
</reference>
<organism evidence="3 4">
    <name type="scientific">Pythium insidiosum</name>
    <name type="common">Pythiosis disease agent</name>
    <dbReference type="NCBI Taxonomy" id="114742"/>
    <lineage>
        <taxon>Eukaryota</taxon>
        <taxon>Sar</taxon>
        <taxon>Stramenopiles</taxon>
        <taxon>Oomycota</taxon>
        <taxon>Peronosporomycetes</taxon>
        <taxon>Pythiales</taxon>
        <taxon>Pythiaceae</taxon>
        <taxon>Pythium</taxon>
    </lineage>
</organism>
<name>A0AAD5L9W1_PYTIN</name>
<keyword evidence="4" id="KW-1185">Reference proteome</keyword>
<evidence type="ECO:0000259" key="2">
    <source>
        <dbReference type="Pfam" id="PF21056"/>
    </source>
</evidence>
<evidence type="ECO:0000313" key="3">
    <source>
        <dbReference type="EMBL" id="KAJ0393888.1"/>
    </source>
</evidence>
<accession>A0AAD5L9W1</accession>
<dbReference type="PANTHER" id="PTHR31569:SF4">
    <property type="entry name" value="SWIM-TYPE DOMAIN-CONTAINING PROTEIN"/>
    <property type="match status" value="1"/>
</dbReference>
<feature type="compositionally biased region" description="Low complexity" evidence="1">
    <location>
        <begin position="300"/>
        <end position="330"/>
    </location>
</feature>
<gene>
    <name evidence="3" type="ORF">P43SY_005073</name>
</gene>
<dbReference type="PANTHER" id="PTHR31569">
    <property type="entry name" value="SWIM-TYPE DOMAIN-CONTAINING PROTEIN"/>
    <property type="match status" value="1"/>
</dbReference>
<evidence type="ECO:0000313" key="4">
    <source>
        <dbReference type="Proteomes" id="UP001209570"/>
    </source>
</evidence>
<evidence type="ECO:0000256" key="1">
    <source>
        <dbReference type="SAM" id="MobiDB-lite"/>
    </source>
</evidence>
<dbReference type="Pfam" id="PF21056">
    <property type="entry name" value="ZSWIM1-3_RNaseH-like"/>
    <property type="match status" value="1"/>
</dbReference>
<dbReference type="InterPro" id="IPR048324">
    <property type="entry name" value="ZSWIM1-3_RNaseH-like"/>
</dbReference>
<feature type="domain" description="ZSWIM1/3 RNaseH-like" evidence="2">
    <location>
        <begin position="3"/>
        <end position="44"/>
    </location>
</feature>
<dbReference type="EMBL" id="JAKCXM010000452">
    <property type="protein sequence ID" value="KAJ0393888.1"/>
    <property type="molecule type" value="Genomic_DNA"/>
</dbReference>
<dbReference type="AlphaFoldDB" id="A0AAD5L9W1"/>
<sequence>MPRVLEHFEHVNPGVAEKVEVLMVDKDLNEIKILRKYFPCAGVLICSFHVVKYLKAASRKPEYGKVSADDHDAIDAIAHNMVYARTKEEYESNRDMLRDVCATVGYGAFYAYFEANWDSHLKGNIQRSFTMTETVDALIKDDRARAHEYLHKKTKIGRFYNANYDADMNQLLLFTNPFMAESVEEEYKLAFAMRDVFIRPPPPTMNVRKLAILLTLLCGVALSSAADNSTALPTTKPTAADVPTKEELLAILTEVREKAKTDPELAKLLKEIDIDALLTKDPAEVQKILNEKLFKGEAAPASSKAGSGAQETVIAPSGSKAGSKSNAAKDNSAEVATTKAPVPAPSATQKSSALKLAVAPAAVAFSSAVIYTML</sequence>
<dbReference type="InterPro" id="IPR052579">
    <property type="entry name" value="Zinc_finger_SWIM"/>
</dbReference>
<protein>
    <recommendedName>
        <fullName evidence="2">ZSWIM1/3 RNaseH-like domain-containing protein</fullName>
    </recommendedName>
</protein>
<dbReference type="Proteomes" id="UP001209570">
    <property type="component" value="Unassembled WGS sequence"/>
</dbReference>
<feature type="region of interest" description="Disordered" evidence="1">
    <location>
        <begin position="300"/>
        <end position="349"/>
    </location>
</feature>
<proteinExistence type="predicted"/>